<dbReference type="AlphaFoldDB" id="A0A7S2PLN1"/>
<keyword evidence="2 3" id="KW-0694">RNA-binding</keyword>
<dbReference type="GO" id="GO:0006417">
    <property type="term" value="P:regulation of translation"/>
    <property type="evidence" value="ECO:0007669"/>
    <property type="project" value="TreeGrafter"/>
</dbReference>
<feature type="domain" description="RRM" evidence="5">
    <location>
        <begin position="6"/>
        <end position="83"/>
    </location>
</feature>
<reference evidence="6" key="1">
    <citation type="submission" date="2021-01" db="EMBL/GenBank/DDBJ databases">
        <authorList>
            <person name="Corre E."/>
            <person name="Pelletier E."/>
            <person name="Niang G."/>
            <person name="Scheremetjew M."/>
            <person name="Finn R."/>
            <person name="Kale V."/>
            <person name="Holt S."/>
            <person name="Cochrane G."/>
            <person name="Meng A."/>
            <person name="Brown T."/>
            <person name="Cohen L."/>
        </authorList>
    </citation>
    <scope>NUCLEOTIDE SEQUENCE</scope>
    <source>
        <strain evidence="6">B650</strain>
    </source>
</reference>
<dbReference type="InterPro" id="IPR000504">
    <property type="entry name" value="RRM_dom"/>
</dbReference>
<dbReference type="GO" id="GO:0003729">
    <property type="term" value="F:mRNA binding"/>
    <property type="evidence" value="ECO:0007669"/>
    <property type="project" value="TreeGrafter"/>
</dbReference>
<dbReference type="PANTHER" id="PTHR48032">
    <property type="entry name" value="RNA-BINDING PROTEIN MUSASHI HOMOLOG RBP6"/>
    <property type="match status" value="1"/>
</dbReference>
<gene>
    <name evidence="6" type="ORF">LDAN0321_LOCUS17801</name>
</gene>
<protein>
    <recommendedName>
        <fullName evidence="5">RRM domain-containing protein</fullName>
    </recommendedName>
</protein>
<feature type="region of interest" description="Disordered" evidence="4">
    <location>
        <begin position="275"/>
        <end position="310"/>
    </location>
</feature>
<dbReference type="InterPro" id="IPR035979">
    <property type="entry name" value="RBD_domain_sf"/>
</dbReference>
<evidence type="ECO:0000256" key="4">
    <source>
        <dbReference type="SAM" id="MobiDB-lite"/>
    </source>
</evidence>
<dbReference type="SUPFAM" id="SSF54928">
    <property type="entry name" value="RNA-binding domain, RBD"/>
    <property type="match status" value="2"/>
</dbReference>
<proteinExistence type="predicted"/>
<sequence>MSDDSSKIFVGGLSWQTTEESLQYHFQQYGEVASVEVMRDRNTGDPRGFAFVVFRDEATVDLVMSERRHEINHKIVDVKRAQARGTAPPSIHHDRNMQQNADDSSTTNDGGGGGSSRRSHHMSPEMLQNKIFIGGLPLFVDKEELMRFFEQFGNVVDAIVMVDQNTKRSRGFGFVTFEDGTGGAQKALNAQPLHIHDKYVEIKLAQPKENVAVYGKGLRNPGANAVYGPGGGRGHTGPVGEYTGLSASYGRSGWKAGYASYAFGKFGWDVEGWDVDGPSPPPREKGGFSFSMLRGNDDGAHRSHKRSRRS</sequence>
<accession>A0A7S2PLN1</accession>
<dbReference type="PANTHER" id="PTHR48032:SF6">
    <property type="entry name" value="RNA-BINDING (RRM_RBD_RNP MOTIFS) FAMILY PROTEIN"/>
    <property type="match status" value="1"/>
</dbReference>
<dbReference type="SMART" id="SM00360">
    <property type="entry name" value="RRM"/>
    <property type="match status" value="2"/>
</dbReference>
<dbReference type="EMBL" id="HBGY01028783">
    <property type="protein sequence ID" value="CAD9604459.1"/>
    <property type="molecule type" value="Transcribed_RNA"/>
</dbReference>
<evidence type="ECO:0000256" key="2">
    <source>
        <dbReference type="ARBA" id="ARBA00022884"/>
    </source>
</evidence>
<evidence type="ECO:0000259" key="5">
    <source>
        <dbReference type="PROSITE" id="PS50102"/>
    </source>
</evidence>
<evidence type="ECO:0000313" key="6">
    <source>
        <dbReference type="EMBL" id="CAD9604459.1"/>
    </source>
</evidence>
<dbReference type="Pfam" id="PF00076">
    <property type="entry name" value="RRM_1"/>
    <property type="match status" value="2"/>
</dbReference>
<dbReference type="InterPro" id="IPR012677">
    <property type="entry name" value="Nucleotide-bd_a/b_plait_sf"/>
</dbReference>
<evidence type="ECO:0000256" key="1">
    <source>
        <dbReference type="ARBA" id="ARBA00022737"/>
    </source>
</evidence>
<dbReference type="PROSITE" id="PS50102">
    <property type="entry name" value="RRM"/>
    <property type="match status" value="2"/>
</dbReference>
<keyword evidence="1" id="KW-0677">Repeat</keyword>
<dbReference type="Gene3D" id="3.30.70.330">
    <property type="match status" value="2"/>
</dbReference>
<feature type="region of interest" description="Disordered" evidence="4">
    <location>
        <begin position="79"/>
        <end position="121"/>
    </location>
</feature>
<name>A0A7S2PLN1_9STRA</name>
<feature type="domain" description="RRM" evidence="5">
    <location>
        <begin position="129"/>
        <end position="207"/>
    </location>
</feature>
<organism evidence="6">
    <name type="scientific">Leptocylindrus danicus</name>
    <dbReference type="NCBI Taxonomy" id="163516"/>
    <lineage>
        <taxon>Eukaryota</taxon>
        <taxon>Sar</taxon>
        <taxon>Stramenopiles</taxon>
        <taxon>Ochrophyta</taxon>
        <taxon>Bacillariophyta</taxon>
        <taxon>Coscinodiscophyceae</taxon>
        <taxon>Chaetocerotophycidae</taxon>
        <taxon>Leptocylindrales</taxon>
        <taxon>Leptocylindraceae</taxon>
        <taxon>Leptocylindrus</taxon>
    </lineage>
</organism>
<evidence type="ECO:0000256" key="3">
    <source>
        <dbReference type="PROSITE-ProRule" id="PRU00176"/>
    </source>
</evidence>